<evidence type="ECO:0000259" key="3">
    <source>
        <dbReference type="Pfam" id="PF02470"/>
    </source>
</evidence>
<dbReference type="GO" id="GO:0005576">
    <property type="term" value="C:extracellular region"/>
    <property type="evidence" value="ECO:0007669"/>
    <property type="project" value="TreeGrafter"/>
</dbReference>
<evidence type="ECO:0000313" key="5">
    <source>
        <dbReference type="EMBL" id="MBE9373784.1"/>
    </source>
</evidence>
<keyword evidence="6" id="KW-1185">Reference proteome</keyword>
<dbReference type="InterPro" id="IPR024516">
    <property type="entry name" value="Mce_C"/>
</dbReference>
<dbReference type="NCBIfam" id="TIGR00996">
    <property type="entry name" value="Mtu_fam_mce"/>
    <property type="match status" value="1"/>
</dbReference>
<evidence type="ECO:0000256" key="1">
    <source>
        <dbReference type="SAM" id="MobiDB-lite"/>
    </source>
</evidence>
<reference evidence="5" key="1">
    <citation type="submission" date="2020-10" db="EMBL/GenBank/DDBJ databases">
        <title>Diversity and distribution of actinomycetes associated with coral in the coast of Hainan.</title>
        <authorList>
            <person name="Li F."/>
        </authorList>
    </citation>
    <scope>NUCLEOTIDE SEQUENCE</scope>
    <source>
        <strain evidence="5">HNM0983</strain>
    </source>
</reference>
<feature type="region of interest" description="Disordered" evidence="1">
    <location>
        <begin position="325"/>
        <end position="348"/>
    </location>
</feature>
<dbReference type="InterPro" id="IPR005693">
    <property type="entry name" value="Mce"/>
</dbReference>
<keyword evidence="2" id="KW-0732">Signal</keyword>
<dbReference type="EMBL" id="JADEYC010000007">
    <property type="protein sequence ID" value="MBE9373784.1"/>
    <property type="molecule type" value="Genomic_DNA"/>
</dbReference>
<evidence type="ECO:0000256" key="2">
    <source>
        <dbReference type="SAM" id="SignalP"/>
    </source>
</evidence>
<comment type="caution">
    <text evidence="5">The sequence shown here is derived from an EMBL/GenBank/DDBJ whole genome shotgun (WGS) entry which is preliminary data.</text>
</comment>
<dbReference type="PANTHER" id="PTHR33371">
    <property type="entry name" value="INTERMEMBRANE PHOSPHOLIPID TRANSPORT SYSTEM BINDING PROTEIN MLAD-RELATED"/>
    <property type="match status" value="1"/>
</dbReference>
<accession>A0A929B5W0</accession>
<dbReference type="InterPro" id="IPR003399">
    <property type="entry name" value="Mce/MlaD"/>
</dbReference>
<sequence length="348" mass="37141">MGARRIAPLLLATVLLVSSCGLSLQNASFGTEQAGPSKRITAVFTDLGQLPLGGLVRSGQAAVGRVASIETRDFHAVVELDIADDFRVPAGTQARLQLSSPLGEEFVMLERPDSPTAGPPLADGDVIGIEKTARGPDIEDTLAAAGTVLNGSGLDQARTIVSELNTALRGREDTARGLLHELNTVLAALDRRRGEIDSALDSMHEVSEQVADNEPLLDSALTEIRPGIDVLLQEQEQFAQLLNNTARLSSTSNDLVQRTDESVTRQVRQLRPVLEDLRGFNEGIGNTLGGLERFSKLFQRATPGDYVLFNGDLDVPGTVGELLNPQIGSQTRAPNGDPVRDLLEGGTR</sequence>
<protein>
    <submittedName>
        <fullName evidence="5">MCE family protein</fullName>
    </submittedName>
</protein>
<dbReference type="AlphaFoldDB" id="A0A929B5W0"/>
<dbReference type="Pfam" id="PF11887">
    <property type="entry name" value="Mce4_CUP1"/>
    <property type="match status" value="1"/>
</dbReference>
<feature type="compositionally biased region" description="Basic and acidic residues" evidence="1">
    <location>
        <begin position="338"/>
        <end position="348"/>
    </location>
</feature>
<dbReference type="PANTHER" id="PTHR33371:SF15">
    <property type="entry name" value="LIPOPROTEIN LPRN"/>
    <property type="match status" value="1"/>
</dbReference>
<gene>
    <name evidence="5" type="ORF">IQ251_04900</name>
</gene>
<feature type="signal peptide" evidence="2">
    <location>
        <begin position="1"/>
        <end position="23"/>
    </location>
</feature>
<proteinExistence type="predicted"/>
<dbReference type="PROSITE" id="PS51257">
    <property type="entry name" value="PROKAR_LIPOPROTEIN"/>
    <property type="match status" value="1"/>
</dbReference>
<evidence type="ECO:0000313" key="6">
    <source>
        <dbReference type="Proteomes" id="UP000598360"/>
    </source>
</evidence>
<evidence type="ECO:0000259" key="4">
    <source>
        <dbReference type="Pfam" id="PF11887"/>
    </source>
</evidence>
<name>A0A929B5W0_9PSEU</name>
<dbReference type="Pfam" id="PF02470">
    <property type="entry name" value="MlaD"/>
    <property type="match status" value="1"/>
</dbReference>
<feature type="domain" description="Mce/MlaD" evidence="3">
    <location>
        <begin position="37"/>
        <end position="110"/>
    </location>
</feature>
<feature type="domain" description="Mammalian cell entry C-terminal" evidence="4">
    <location>
        <begin position="119"/>
        <end position="302"/>
    </location>
</feature>
<organism evidence="5 6">
    <name type="scientific">Saccharopolyspora montiporae</name>
    <dbReference type="NCBI Taxonomy" id="2781240"/>
    <lineage>
        <taxon>Bacteria</taxon>
        <taxon>Bacillati</taxon>
        <taxon>Actinomycetota</taxon>
        <taxon>Actinomycetes</taxon>
        <taxon>Pseudonocardiales</taxon>
        <taxon>Pseudonocardiaceae</taxon>
        <taxon>Saccharopolyspora</taxon>
    </lineage>
</organism>
<feature type="chain" id="PRO_5039183249" evidence="2">
    <location>
        <begin position="24"/>
        <end position="348"/>
    </location>
</feature>
<dbReference type="Proteomes" id="UP000598360">
    <property type="component" value="Unassembled WGS sequence"/>
</dbReference>
<dbReference type="InterPro" id="IPR052336">
    <property type="entry name" value="MlaD_Phospholipid_Transporter"/>
</dbReference>
<dbReference type="RefSeq" id="WP_193927217.1">
    <property type="nucleotide sequence ID" value="NZ_JADEYC010000007.1"/>
</dbReference>